<protein>
    <submittedName>
        <fullName evidence="1">Uncharacterized protein</fullName>
    </submittedName>
</protein>
<dbReference type="EMBL" id="PVTJ01000017">
    <property type="protein sequence ID" value="PRY53524.1"/>
    <property type="molecule type" value="Genomic_DNA"/>
</dbReference>
<accession>A0A2T0U6J8</accession>
<dbReference type="GO" id="GO:0003700">
    <property type="term" value="F:DNA-binding transcription factor activity"/>
    <property type="evidence" value="ECO:0007669"/>
    <property type="project" value="InterPro"/>
</dbReference>
<dbReference type="Gene3D" id="1.10.1740.10">
    <property type="match status" value="1"/>
</dbReference>
<comment type="caution">
    <text evidence="1">The sequence shown here is derived from an EMBL/GenBank/DDBJ whole genome shotgun (WGS) entry which is preliminary data.</text>
</comment>
<dbReference type="SUPFAM" id="SSF88946">
    <property type="entry name" value="Sigma2 domain of RNA polymerase sigma factors"/>
    <property type="match status" value="1"/>
</dbReference>
<dbReference type="AlphaFoldDB" id="A0A2T0U6J8"/>
<dbReference type="GO" id="GO:0006352">
    <property type="term" value="P:DNA-templated transcription initiation"/>
    <property type="evidence" value="ECO:0007669"/>
    <property type="project" value="InterPro"/>
</dbReference>
<reference evidence="1 2" key="1">
    <citation type="submission" date="2018-03" db="EMBL/GenBank/DDBJ databases">
        <title>Genomic Encyclopedia of Type Strains, Phase III (KMG-III): the genomes of soil and plant-associated and newly described type strains.</title>
        <authorList>
            <person name="Whitman W."/>
        </authorList>
    </citation>
    <scope>NUCLEOTIDE SEQUENCE [LARGE SCALE GENOMIC DNA]</scope>
    <source>
        <strain evidence="1 2">CGMCC 4.7067</strain>
    </source>
</reference>
<gene>
    <name evidence="1" type="ORF">B0I28_11723</name>
</gene>
<organism evidence="1 2">
    <name type="scientific">Glycomyces artemisiae</name>
    <dbReference type="NCBI Taxonomy" id="1076443"/>
    <lineage>
        <taxon>Bacteria</taxon>
        <taxon>Bacillati</taxon>
        <taxon>Actinomycetota</taxon>
        <taxon>Actinomycetes</taxon>
        <taxon>Glycomycetales</taxon>
        <taxon>Glycomycetaceae</taxon>
        <taxon>Glycomyces</taxon>
    </lineage>
</organism>
<dbReference type="RefSeq" id="WP_106366871.1">
    <property type="nucleotide sequence ID" value="NZ_PVTJ01000017.1"/>
</dbReference>
<evidence type="ECO:0000313" key="1">
    <source>
        <dbReference type="EMBL" id="PRY53524.1"/>
    </source>
</evidence>
<keyword evidence="2" id="KW-1185">Reference proteome</keyword>
<proteinExistence type="predicted"/>
<dbReference type="InterPro" id="IPR013325">
    <property type="entry name" value="RNA_pol_sigma_r2"/>
</dbReference>
<dbReference type="Proteomes" id="UP000238176">
    <property type="component" value="Unassembled WGS sequence"/>
</dbReference>
<evidence type="ECO:0000313" key="2">
    <source>
        <dbReference type="Proteomes" id="UP000238176"/>
    </source>
</evidence>
<name>A0A2T0U6J8_9ACTN</name>
<sequence>MSTMRRRAIPVTCPICQGPHYASTCTSKADALAARAAGGDTAALGELFAALQYTVLDLVADRLPGRFGVHAEDAAQDVWVEVCEWIGLVEPEGFVAWLVMLVDEVAERYLPRPAPVAAAPKAAKKSGRIPNPFASPLRLAGLRLAVSAA</sequence>
<dbReference type="OrthoDB" id="9973367at2"/>